<protein>
    <submittedName>
        <fullName evidence="1">Uncharacterized protein</fullName>
    </submittedName>
</protein>
<dbReference type="AlphaFoldDB" id="A0A1I2SAI8"/>
<reference evidence="2" key="1">
    <citation type="submission" date="2016-10" db="EMBL/GenBank/DDBJ databases">
        <authorList>
            <person name="Varghese N."/>
            <person name="Submissions S."/>
        </authorList>
    </citation>
    <scope>NUCLEOTIDE SEQUENCE [LARGE SCALE GENOMIC DNA]</scope>
    <source>
        <strain evidence="2">CGMCC 1.10971</strain>
    </source>
</reference>
<keyword evidence="2" id="KW-1185">Reference proteome</keyword>
<gene>
    <name evidence="1" type="ORF">SAMN05216175_107116</name>
</gene>
<sequence>MPHLSMAAIVTTINGGYEEVVCKDVPTALQLRAFSTKHRIRRAC</sequence>
<dbReference type="RefSeq" id="WP_269750520.1">
    <property type="nucleotide sequence ID" value="NZ_FOOU01000007.1"/>
</dbReference>
<name>A0A1I2SAI8_9GAMM</name>
<dbReference type="Proteomes" id="UP000198623">
    <property type="component" value="Unassembled WGS sequence"/>
</dbReference>
<organism evidence="1 2">
    <name type="scientific">Neptunomonas qingdaonensis</name>
    <dbReference type="NCBI Taxonomy" id="1045558"/>
    <lineage>
        <taxon>Bacteria</taxon>
        <taxon>Pseudomonadati</taxon>
        <taxon>Pseudomonadota</taxon>
        <taxon>Gammaproteobacteria</taxon>
        <taxon>Oceanospirillales</taxon>
        <taxon>Oceanospirillaceae</taxon>
        <taxon>Neptunomonas</taxon>
    </lineage>
</organism>
<evidence type="ECO:0000313" key="1">
    <source>
        <dbReference type="EMBL" id="SFG47907.1"/>
    </source>
</evidence>
<dbReference type="STRING" id="1045558.SAMN05216175_107116"/>
<evidence type="ECO:0000313" key="2">
    <source>
        <dbReference type="Proteomes" id="UP000198623"/>
    </source>
</evidence>
<proteinExistence type="predicted"/>
<accession>A0A1I2SAI8</accession>
<dbReference type="EMBL" id="FOOU01000007">
    <property type="protein sequence ID" value="SFG47907.1"/>
    <property type="molecule type" value="Genomic_DNA"/>
</dbReference>